<protein>
    <submittedName>
        <fullName evidence="3">Uncharacterized protein</fullName>
    </submittedName>
</protein>
<dbReference type="STRING" id="61819.ENSACIP00000021957"/>
<name>A0A3Q0SG10_AMPCI</name>
<evidence type="ECO:0000256" key="1">
    <source>
        <dbReference type="SAM" id="MobiDB-lite"/>
    </source>
</evidence>
<dbReference type="InterPro" id="IPR009803">
    <property type="entry name" value="DUF1373"/>
</dbReference>
<keyword evidence="2" id="KW-0732">Signal</keyword>
<dbReference type="OMA" id="EGAFFYD"/>
<evidence type="ECO:0000313" key="4">
    <source>
        <dbReference type="Proteomes" id="UP000261340"/>
    </source>
</evidence>
<accession>A0A3Q0SG10</accession>
<reference evidence="3" key="2">
    <citation type="submission" date="2025-09" db="UniProtKB">
        <authorList>
            <consortium name="Ensembl"/>
        </authorList>
    </citation>
    <scope>IDENTIFICATION</scope>
</reference>
<reference evidence="3" key="1">
    <citation type="submission" date="2025-08" db="UniProtKB">
        <authorList>
            <consortium name="Ensembl"/>
        </authorList>
    </citation>
    <scope>IDENTIFICATION</scope>
</reference>
<dbReference type="Ensembl" id="ENSACIT00000022537.1">
    <property type="protein sequence ID" value="ENSACIP00000021957.1"/>
    <property type="gene ID" value="ENSACIG00000017061.1"/>
</dbReference>
<proteinExistence type="predicted"/>
<feature type="chain" id="PRO_5018745229" evidence="2">
    <location>
        <begin position="18"/>
        <end position="165"/>
    </location>
</feature>
<dbReference type="Proteomes" id="UP000261340">
    <property type="component" value="Unplaced"/>
</dbReference>
<sequence>VYRVLWISCLLIKSILCAPVEYGTLFDYVGAHPMQEGSFYEDFQESADYEPDSSYDHTSAGPRSYRGDKMAGGDWFNSGYTGGNSAYGWVHPTQVNSVSGTSGEENKPVFSDLSNLEPVYTTGSRSRYQRGRAVFAQTRYTPTESLGLPLPLFPYTTVKKHQGQD</sequence>
<evidence type="ECO:0000256" key="2">
    <source>
        <dbReference type="SAM" id="SignalP"/>
    </source>
</evidence>
<feature type="region of interest" description="Disordered" evidence="1">
    <location>
        <begin position="48"/>
        <end position="67"/>
    </location>
</feature>
<dbReference type="GeneTree" id="ENSGT00500000045734"/>
<keyword evidence="4" id="KW-1185">Reference proteome</keyword>
<organism evidence="3 4">
    <name type="scientific">Amphilophus citrinellus</name>
    <name type="common">Midas cichlid</name>
    <name type="synonym">Cichlasoma citrinellum</name>
    <dbReference type="NCBI Taxonomy" id="61819"/>
    <lineage>
        <taxon>Eukaryota</taxon>
        <taxon>Metazoa</taxon>
        <taxon>Chordata</taxon>
        <taxon>Craniata</taxon>
        <taxon>Vertebrata</taxon>
        <taxon>Euteleostomi</taxon>
        <taxon>Actinopterygii</taxon>
        <taxon>Neopterygii</taxon>
        <taxon>Teleostei</taxon>
        <taxon>Neoteleostei</taxon>
        <taxon>Acanthomorphata</taxon>
        <taxon>Ovalentaria</taxon>
        <taxon>Cichlomorphae</taxon>
        <taxon>Cichliformes</taxon>
        <taxon>Cichlidae</taxon>
        <taxon>New World cichlids</taxon>
        <taxon>Cichlasomatinae</taxon>
        <taxon>Heroini</taxon>
        <taxon>Amphilophus</taxon>
    </lineage>
</organism>
<feature type="signal peptide" evidence="2">
    <location>
        <begin position="1"/>
        <end position="17"/>
    </location>
</feature>
<dbReference type="Pfam" id="PF07117">
    <property type="entry name" value="DUF1373"/>
    <property type="match status" value="1"/>
</dbReference>
<evidence type="ECO:0000313" key="3">
    <source>
        <dbReference type="Ensembl" id="ENSACIP00000021957.1"/>
    </source>
</evidence>
<dbReference type="AlphaFoldDB" id="A0A3Q0SG10"/>